<dbReference type="Proteomes" id="UP000324800">
    <property type="component" value="Unassembled WGS sequence"/>
</dbReference>
<dbReference type="EMBL" id="SNRW01031334">
    <property type="protein sequence ID" value="KAA6357485.1"/>
    <property type="molecule type" value="Genomic_DNA"/>
</dbReference>
<feature type="non-terminal residue" evidence="2">
    <location>
        <position position="58"/>
    </location>
</feature>
<proteinExistence type="predicted"/>
<feature type="region of interest" description="Disordered" evidence="1">
    <location>
        <begin position="32"/>
        <end position="58"/>
    </location>
</feature>
<accession>A0A5J4TJ15</accession>
<feature type="compositionally biased region" description="Basic and acidic residues" evidence="1">
    <location>
        <begin position="37"/>
        <end position="58"/>
    </location>
</feature>
<protein>
    <submittedName>
        <fullName evidence="2">Uncharacterized protein</fullName>
    </submittedName>
</protein>
<comment type="caution">
    <text evidence="2">The sequence shown here is derived from an EMBL/GenBank/DDBJ whole genome shotgun (WGS) entry which is preliminary data.</text>
</comment>
<sequence>MTLEVKNQEAVMVSDASPKSWGLTPGIINKRYFSPTRRMEQGTEEVDKQQKGDGSHIL</sequence>
<gene>
    <name evidence="2" type="ORF">EZS28_046987</name>
</gene>
<reference evidence="2 3" key="1">
    <citation type="submission" date="2019-03" db="EMBL/GenBank/DDBJ databases">
        <title>Single cell metagenomics reveals metabolic interactions within the superorganism composed of flagellate Streblomastix strix and complex community of Bacteroidetes bacteria on its surface.</title>
        <authorList>
            <person name="Treitli S.C."/>
            <person name="Kolisko M."/>
            <person name="Husnik F."/>
            <person name="Keeling P."/>
            <person name="Hampl V."/>
        </authorList>
    </citation>
    <scope>NUCLEOTIDE SEQUENCE [LARGE SCALE GENOMIC DNA]</scope>
    <source>
        <strain evidence="2">ST1C</strain>
    </source>
</reference>
<name>A0A5J4TJ15_9EUKA</name>
<evidence type="ECO:0000313" key="2">
    <source>
        <dbReference type="EMBL" id="KAA6357485.1"/>
    </source>
</evidence>
<evidence type="ECO:0000313" key="3">
    <source>
        <dbReference type="Proteomes" id="UP000324800"/>
    </source>
</evidence>
<organism evidence="2 3">
    <name type="scientific">Streblomastix strix</name>
    <dbReference type="NCBI Taxonomy" id="222440"/>
    <lineage>
        <taxon>Eukaryota</taxon>
        <taxon>Metamonada</taxon>
        <taxon>Preaxostyla</taxon>
        <taxon>Oxymonadida</taxon>
        <taxon>Streblomastigidae</taxon>
        <taxon>Streblomastix</taxon>
    </lineage>
</organism>
<evidence type="ECO:0000256" key="1">
    <source>
        <dbReference type="SAM" id="MobiDB-lite"/>
    </source>
</evidence>
<dbReference type="AlphaFoldDB" id="A0A5J4TJ15"/>